<gene>
    <name evidence="1" type="ORF">A3Q56_08500</name>
</gene>
<evidence type="ECO:0000313" key="1">
    <source>
        <dbReference type="EMBL" id="OAF63794.1"/>
    </source>
</evidence>
<sequence length="110" mass="13108">MFYDIKKNVYIDKIITRISHNCPKLQTISVMWESSNIKYAMKNKNDIDNHFKNIIKKCPNLTNFCLQPGKYHNMAIEHFIEYGNTSIIKLNVFYPISLFCCSEYYSYVNF</sequence>
<dbReference type="InterPro" id="IPR032675">
    <property type="entry name" value="LRR_dom_sf"/>
</dbReference>
<name>A0A177ARB3_9BILA</name>
<keyword evidence="2" id="KW-1185">Reference proteome</keyword>
<accession>A0A177ARB3</accession>
<evidence type="ECO:0000313" key="2">
    <source>
        <dbReference type="Proteomes" id="UP000078046"/>
    </source>
</evidence>
<evidence type="ECO:0008006" key="3">
    <source>
        <dbReference type="Google" id="ProtNLM"/>
    </source>
</evidence>
<dbReference type="Gene3D" id="3.80.10.10">
    <property type="entry name" value="Ribonuclease Inhibitor"/>
    <property type="match status" value="1"/>
</dbReference>
<dbReference type="AlphaFoldDB" id="A0A177ARB3"/>
<proteinExistence type="predicted"/>
<reference evidence="1 2" key="1">
    <citation type="submission" date="2016-04" db="EMBL/GenBank/DDBJ databases">
        <title>The genome of Intoshia linei affirms orthonectids as highly simplified spiralians.</title>
        <authorList>
            <person name="Mikhailov K.V."/>
            <person name="Slusarev G.S."/>
            <person name="Nikitin M.A."/>
            <person name="Logacheva M.D."/>
            <person name="Penin A."/>
            <person name="Aleoshin V."/>
            <person name="Panchin Y.V."/>
        </authorList>
    </citation>
    <scope>NUCLEOTIDE SEQUENCE [LARGE SCALE GENOMIC DNA]</scope>
    <source>
        <strain evidence="1">Intl2013</strain>
        <tissue evidence="1">Whole animal</tissue>
    </source>
</reference>
<organism evidence="1 2">
    <name type="scientific">Intoshia linei</name>
    <dbReference type="NCBI Taxonomy" id="1819745"/>
    <lineage>
        <taxon>Eukaryota</taxon>
        <taxon>Metazoa</taxon>
        <taxon>Spiralia</taxon>
        <taxon>Lophotrochozoa</taxon>
        <taxon>Mesozoa</taxon>
        <taxon>Orthonectida</taxon>
        <taxon>Rhopaluridae</taxon>
        <taxon>Intoshia</taxon>
    </lineage>
</organism>
<protein>
    <recommendedName>
        <fullName evidence="3">F-box domain-containing protein</fullName>
    </recommendedName>
</protein>
<dbReference type="Proteomes" id="UP000078046">
    <property type="component" value="Unassembled WGS sequence"/>
</dbReference>
<dbReference type="EMBL" id="LWCA01002568">
    <property type="protein sequence ID" value="OAF63794.1"/>
    <property type="molecule type" value="Genomic_DNA"/>
</dbReference>
<comment type="caution">
    <text evidence="1">The sequence shown here is derived from an EMBL/GenBank/DDBJ whole genome shotgun (WGS) entry which is preliminary data.</text>
</comment>